<feature type="transmembrane region" description="Helical" evidence="1">
    <location>
        <begin position="118"/>
        <end position="137"/>
    </location>
</feature>
<feature type="transmembrane region" description="Helical" evidence="1">
    <location>
        <begin position="50"/>
        <end position="71"/>
    </location>
</feature>
<protein>
    <recommendedName>
        <fullName evidence="4">DUF2975 domain-containing protein</fullName>
    </recommendedName>
</protein>
<gene>
    <name evidence="2" type="ORF">BACCIP111895_04565</name>
</gene>
<dbReference type="Pfam" id="PF11188">
    <property type="entry name" value="DUF2975"/>
    <property type="match status" value="1"/>
</dbReference>
<feature type="transmembrane region" description="Helical" evidence="1">
    <location>
        <begin position="91"/>
        <end position="112"/>
    </location>
</feature>
<comment type="caution">
    <text evidence="2">The sequence shown here is derived from an EMBL/GenBank/DDBJ whole genome shotgun (WGS) entry which is preliminary data.</text>
</comment>
<feature type="transmembrane region" description="Helical" evidence="1">
    <location>
        <begin position="12"/>
        <end position="30"/>
    </location>
</feature>
<evidence type="ECO:0000256" key="1">
    <source>
        <dbReference type="SAM" id="Phobius"/>
    </source>
</evidence>
<keyword evidence="3" id="KW-1185">Reference proteome</keyword>
<proteinExistence type="predicted"/>
<name>A0ABM9EXJ0_9BACI</name>
<dbReference type="EMBL" id="CALBWS010000045">
    <property type="protein sequence ID" value="CAH2717373.1"/>
    <property type="molecule type" value="Genomic_DNA"/>
</dbReference>
<keyword evidence="1" id="KW-0812">Transmembrane</keyword>
<reference evidence="2" key="1">
    <citation type="submission" date="2022-04" db="EMBL/GenBank/DDBJ databases">
        <authorList>
            <person name="Criscuolo A."/>
        </authorList>
    </citation>
    <scope>NUCLEOTIDE SEQUENCE</scope>
    <source>
        <strain evidence="2">CIP111895</strain>
    </source>
</reference>
<evidence type="ECO:0000313" key="3">
    <source>
        <dbReference type="Proteomes" id="UP000838308"/>
    </source>
</evidence>
<sequence length="159" mass="17890">MREKGLSAWLKLIIVFCGFFGLLFCIYIAPETGREILLDSGKLKPLYNPFITFIWITGIPFFTALVLGWQICSDIGSDQAFTVKNADRLKIISVLSMIEGFLYIGALLYLFVVGSYHANILVILLLILFFSVIISVFTSMLSHLVRNASEIKQDNDLTI</sequence>
<dbReference type="RefSeq" id="WP_248737589.1">
    <property type="nucleotide sequence ID" value="NZ_CALBWS010000045.1"/>
</dbReference>
<keyword evidence="1" id="KW-1133">Transmembrane helix</keyword>
<organism evidence="2 3">
    <name type="scientific">Neobacillus rhizosphaerae</name>
    <dbReference type="NCBI Taxonomy" id="2880965"/>
    <lineage>
        <taxon>Bacteria</taxon>
        <taxon>Bacillati</taxon>
        <taxon>Bacillota</taxon>
        <taxon>Bacilli</taxon>
        <taxon>Bacillales</taxon>
        <taxon>Bacillaceae</taxon>
        <taxon>Neobacillus</taxon>
    </lineage>
</organism>
<dbReference type="Proteomes" id="UP000838308">
    <property type="component" value="Unassembled WGS sequence"/>
</dbReference>
<accession>A0ABM9EXJ0</accession>
<keyword evidence="1" id="KW-0472">Membrane</keyword>
<evidence type="ECO:0000313" key="2">
    <source>
        <dbReference type="EMBL" id="CAH2717373.1"/>
    </source>
</evidence>
<dbReference type="InterPro" id="IPR021354">
    <property type="entry name" value="DUF2975"/>
</dbReference>
<evidence type="ECO:0008006" key="4">
    <source>
        <dbReference type="Google" id="ProtNLM"/>
    </source>
</evidence>